<organism evidence="2 3">
    <name type="scientific">Naegleria lovaniensis</name>
    <name type="common">Amoeba</name>
    <dbReference type="NCBI Taxonomy" id="51637"/>
    <lineage>
        <taxon>Eukaryota</taxon>
        <taxon>Discoba</taxon>
        <taxon>Heterolobosea</taxon>
        <taxon>Tetramitia</taxon>
        <taxon>Eutetramitia</taxon>
        <taxon>Vahlkampfiidae</taxon>
        <taxon>Naegleria</taxon>
    </lineage>
</organism>
<dbReference type="AlphaFoldDB" id="A0AA88KDD9"/>
<sequence>MSRRSLIPLMITMCWLGVLMMMLVGVIHGQDFSQLVQREAVPSDLSSLNPKMMRGENTWSSLMRARGSGASCTYDNTNENDKRFVCNVTFEKKILTKKVHVSATVILTAHIKTQTIDVEVQVSGKTLYKKSYPMNAVNIPPFCVSLIVDVNLCLALKDIKFNTNAPGCVVFDLSAYLDAFGVKQNIVTQQVGWNVNACKNTRAVNLFLQPTSFP</sequence>
<comment type="caution">
    <text evidence="2">The sequence shown here is derived from an EMBL/GenBank/DDBJ whole genome shotgun (WGS) entry which is preliminary data.</text>
</comment>
<dbReference type="EMBL" id="PYSW02000048">
    <property type="protein sequence ID" value="KAG2374043.1"/>
    <property type="molecule type" value="Genomic_DNA"/>
</dbReference>
<name>A0AA88KDD9_NAELO</name>
<accession>A0AA88KDD9</accession>
<keyword evidence="3" id="KW-1185">Reference proteome</keyword>
<reference evidence="2 3" key="1">
    <citation type="journal article" date="2018" name="BMC Genomics">
        <title>The genome of Naegleria lovaniensis, the basis for a comparative approach to unravel pathogenicity factors of the human pathogenic amoeba N. fowleri.</title>
        <authorList>
            <person name="Liechti N."/>
            <person name="Schurch N."/>
            <person name="Bruggmann R."/>
            <person name="Wittwer M."/>
        </authorList>
    </citation>
    <scope>NUCLEOTIDE SEQUENCE [LARGE SCALE GENOMIC DNA]</scope>
    <source>
        <strain evidence="2 3">ATCC 30569</strain>
    </source>
</reference>
<dbReference type="GeneID" id="68103576"/>
<proteinExistence type="predicted"/>
<gene>
    <name evidence="2" type="ORF">C9374_011122</name>
</gene>
<feature type="chain" id="PRO_5041727328" evidence="1">
    <location>
        <begin position="30"/>
        <end position="214"/>
    </location>
</feature>
<dbReference type="RefSeq" id="XP_044543217.1">
    <property type="nucleotide sequence ID" value="XM_044686743.1"/>
</dbReference>
<evidence type="ECO:0000313" key="2">
    <source>
        <dbReference type="EMBL" id="KAG2374043.1"/>
    </source>
</evidence>
<protein>
    <submittedName>
        <fullName evidence="2">Uncharacterized protein</fullName>
    </submittedName>
</protein>
<feature type="signal peptide" evidence="1">
    <location>
        <begin position="1"/>
        <end position="29"/>
    </location>
</feature>
<dbReference type="Proteomes" id="UP000816034">
    <property type="component" value="Unassembled WGS sequence"/>
</dbReference>
<evidence type="ECO:0000313" key="3">
    <source>
        <dbReference type="Proteomes" id="UP000816034"/>
    </source>
</evidence>
<keyword evidence="1" id="KW-0732">Signal</keyword>
<evidence type="ECO:0000256" key="1">
    <source>
        <dbReference type="SAM" id="SignalP"/>
    </source>
</evidence>